<sequence length="309" mass="34768">MAIDMNGDIGEIFKNIFSKKTSSDNSSKNNPRKPGNPFIKIVAAGGIVFLLIILYLFVGYFPTQEDNRIKRENVALINDLNTCIAEISDDIVSASKELNLAQSEYKRLTKLFHTGQELDDLYRHISMLALSNKLMVLKINKMGEYPVFEAKEALLDGGMTENFDMAPIDDMGQNSNTSACDIFLNKGGPLMADDSFNDQDFQDPMLTDNVSGAGDEREVKPQKVAYYELKVEFEISGNYAKYTNFRKGLAELKKIINITKEKIIVLESENKKGEVKVETVFSIYRIPVTESDKYALPNEEIILGDVWPN</sequence>
<dbReference type="GO" id="GO:0043107">
    <property type="term" value="P:type IV pilus-dependent motility"/>
    <property type="evidence" value="ECO:0007669"/>
    <property type="project" value="InterPro"/>
</dbReference>
<keyword evidence="2" id="KW-0472">Membrane</keyword>
<gene>
    <name evidence="3" type="ORF">MNB_SUP05-4-687</name>
</gene>
<keyword evidence="2" id="KW-1133">Transmembrane helix</keyword>
<dbReference type="InterPro" id="IPR007445">
    <property type="entry name" value="PilO"/>
</dbReference>
<dbReference type="AlphaFoldDB" id="A0A1W1DAR2"/>
<keyword evidence="2" id="KW-0812">Transmembrane</keyword>
<feature type="transmembrane region" description="Helical" evidence="2">
    <location>
        <begin position="38"/>
        <end position="61"/>
    </location>
</feature>
<proteinExistence type="predicted"/>
<reference evidence="3" key="1">
    <citation type="submission" date="2016-10" db="EMBL/GenBank/DDBJ databases">
        <authorList>
            <person name="de Groot N.N."/>
        </authorList>
    </citation>
    <scope>NUCLEOTIDE SEQUENCE</scope>
</reference>
<evidence type="ECO:0000256" key="2">
    <source>
        <dbReference type="SAM" id="Phobius"/>
    </source>
</evidence>
<dbReference type="GO" id="GO:0043683">
    <property type="term" value="P:type IV pilus assembly"/>
    <property type="evidence" value="ECO:0007669"/>
    <property type="project" value="InterPro"/>
</dbReference>
<dbReference type="Gene3D" id="3.30.70.60">
    <property type="match status" value="1"/>
</dbReference>
<dbReference type="Pfam" id="PF04350">
    <property type="entry name" value="PilO"/>
    <property type="match status" value="1"/>
</dbReference>
<protein>
    <submittedName>
        <fullName evidence="3">Uncharacterized protein</fullName>
    </submittedName>
</protein>
<evidence type="ECO:0000256" key="1">
    <source>
        <dbReference type="SAM" id="Coils"/>
    </source>
</evidence>
<organism evidence="3">
    <name type="scientific">hydrothermal vent metagenome</name>
    <dbReference type="NCBI Taxonomy" id="652676"/>
    <lineage>
        <taxon>unclassified sequences</taxon>
        <taxon>metagenomes</taxon>
        <taxon>ecological metagenomes</taxon>
    </lineage>
</organism>
<dbReference type="EMBL" id="FPHR01000029">
    <property type="protein sequence ID" value="SFV77507.1"/>
    <property type="molecule type" value="Genomic_DNA"/>
</dbReference>
<dbReference type="InterPro" id="IPR014717">
    <property type="entry name" value="Transl_elong_EF1B/ribsomal_bS6"/>
</dbReference>
<name>A0A1W1DAR2_9ZZZZ</name>
<accession>A0A1W1DAR2</accession>
<evidence type="ECO:0000313" key="3">
    <source>
        <dbReference type="EMBL" id="SFV77507.1"/>
    </source>
</evidence>
<feature type="coiled-coil region" evidence="1">
    <location>
        <begin position="84"/>
        <end position="111"/>
    </location>
</feature>
<keyword evidence="1" id="KW-0175">Coiled coil</keyword>